<dbReference type="Pfam" id="PF01613">
    <property type="entry name" value="Flavin_Reduct"/>
    <property type="match status" value="1"/>
</dbReference>
<dbReference type="SUPFAM" id="SSF50475">
    <property type="entry name" value="FMN-binding split barrel"/>
    <property type="match status" value="1"/>
</dbReference>
<feature type="domain" description="Flavin reductase like" evidence="2">
    <location>
        <begin position="18"/>
        <end position="165"/>
    </location>
</feature>
<dbReference type="PANTHER" id="PTHR43567">
    <property type="entry name" value="FLAVOREDOXIN-RELATED-RELATED"/>
    <property type="match status" value="1"/>
</dbReference>
<dbReference type="InterPro" id="IPR052174">
    <property type="entry name" value="Flavoredoxin"/>
</dbReference>
<comment type="caution">
    <text evidence="3">The sequence shown here is derived from an EMBL/GenBank/DDBJ whole genome shotgun (WGS) entry which is preliminary data.</text>
</comment>
<name>A0A844FDI0_CLOSV</name>
<dbReference type="RefSeq" id="WP_004605221.1">
    <property type="nucleotide sequence ID" value="NZ_AP025569.1"/>
</dbReference>
<dbReference type="AlphaFoldDB" id="A0A844FDI0"/>
<protein>
    <submittedName>
        <fullName evidence="3">Flavin reductase family protein</fullName>
    </submittedName>
</protein>
<dbReference type="Gene3D" id="2.30.110.10">
    <property type="entry name" value="Electron Transport, Fmn-binding Protein, Chain A"/>
    <property type="match status" value="1"/>
</dbReference>
<sequence>MAFQEISIDSLEFNPFHKISKEWMLVTAGDEKKSNTMTASWGGLGIMWGKNIATVYIRPQRYTKEFVDANDLFTVSFLPDDQRKALNVCGSISGREVEDKWEMAGLHPFYVDGATAVREADLVLVCKKQYHQEMKPEFFDVPENDTKWYPDKDYHVMYMAEIVKVLKKER</sequence>
<dbReference type="GeneID" id="62696251"/>
<evidence type="ECO:0000313" key="3">
    <source>
        <dbReference type="EMBL" id="MSS41579.1"/>
    </source>
</evidence>
<dbReference type="PANTHER" id="PTHR43567:SF5">
    <property type="entry name" value="HYPOTHETICAL CYTOSOLIC PROTEIN"/>
    <property type="match status" value="1"/>
</dbReference>
<dbReference type="EMBL" id="VUMB01000041">
    <property type="protein sequence ID" value="MSS41579.1"/>
    <property type="molecule type" value="Genomic_DNA"/>
</dbReference>
<dbReference type="InterPro" id="IPR012349">
    <property type="entry name" value="Split_barrel_FMN-bd"/>
</dbReference>
<evidence type="ECO:0000259" key="2">
    <source>
        <dbReference type="Pfam" id="PF01613"/>
    </source>
</evidence>
<dbReference type="Proteomes" id="UP000462363">
    <property type="component" value="Unassembled WGS sequence"/>
</dbReference>
<evidence type="ECO:0000313" key="4">
    <source>
        <dbReference type="Proteomes" id="UP000462363"/>
    </source>
</evidence>
<organism evidence="3 4">
    <name type="scientific">Clostridium scindens (strain JCM 10418 / VPI 12708)</name>
    <dbReference type="NCBI Taxonomy" id="29347"/>
    <lineage>
        <taxon>Bacteria</taxon>
        <taxon>Bacillati</taxon>
        <taxon>Bacillota</taxon>
        <taxon>Clostridia</taxon>
        <taxon>Lachnospirales</taxon>
        <taxon>Lachnospiraceae</taxon>
    </lineage>
</organism>
<gene>
    <name evidence="3" type="ORF">FYJ37_14885</name>
</gene>
<proteinExistence type="inferred from homology"/>
<dbReference type="GO" id="GO:0016646">
    <property type="term" value="F:oxidoreductase activity, acting on the CH-NH group of donors, NAD or NADP as acceptor"/>
    <property type="evidence" value="ECO:0007669"/>
    <property type="project" value="UniProtKB-ARBA"/>
</dbReference>
<evidence type="ECO:0000256" key="1">
    <source>
        <dbReference type="ARBA" id="ARBA00038054"/>
    </source>
</evidence>
<reference evidence="3 4" key="1">
    <citation type="submission" date="2019-08" db="EMBL/GenBank/DDBJ databases">
        <title>In-depth cultivation of the pig gut microbiome towards novel bacterial diversity and tailored functional studies.</title>
        <authorList>
            <person name="Wylensek D."/>
            <person name="Hitch T.C.A."/>
            <person name="Clavel T."/>
        </authorList>
    </citation>
    <scope>NUCLEOTIDE SEQUENCE [LARGE SCALE GENOMIC DNA]</scope>
    <source>
        <strain evidence="3 4">BL-389-WT-3D</strain>
    </source>
</reference>
<dbReference type="InterPro" id="IPR002563">
    <property type="entry name" value="Flavin_Rdtase-like_dom"/>
</dbReference>
<accession>A0A844FDI0</accession>
<comment type="similarity">
    <text evidence="1">Belongs to the flavoredoxin family.</text>
</comment>
<dbReference type="GO" id="GO:0010181">
    <property type="term" value="F:FMN binding"/>
    <property type="evidence" value="ECO:0007669"/>
    <property type="project" value="InterPro"/>
</dbReference>